<sequence>MTSYESLAVELAGHEVDTATISAWVQAFAYQGFDARRVIELLKLRGGDNWMEDAKQMIILCLTRGNKPTKMMAKMSEKGKKIVQGLIKKYNLKEGNPSRDDLTLSRVTAALAGYTCQATEVVEEYLPVTGRHMDSLSPSYPRPMMHPSFAGLIDASLPADVLSTITDAFSLFMVQFSRTINPRNRGLSNAEVVSTFDRPMNAAINSSFLTKDQRKIFLKNLGILDDNMQPANHVKAAAKVFRNQK</sequence>
<comment type="subcellular location">
    <subcellularLocation>
        <location evidence="1">Host Golgi apparatus</location>
    </subcellularLocation>
    <subcellularLocation>
        <location evidence="3">Host cytoplasm</location>
    </subcellularLocation>
    <subcellularLocation>
        <location evidence="5">Host endoplasmic reticulum-Golgi intermediate compartment</location>
    </subcellularLocation>
    <subcellularLocation>
        <location evidence="2">Host nucleus</location>
    </subcellularLocation>
    <subcellularLocation>
        <location evidence="4 17">Virion</location>
    </subcellularLocation>
</comment>
<evidence type="ECO:0000313" key="19">
    <source>
        <dbReference type="Proteomes" id="UP000503247"/>
    </source>
</evidence>
<evidence type="ECO:0000256" key="9">
    <source>
        <dbReference type="ARBA" id="ARBA00022562"/>
    </source>
</evidence>
<dbReference type="GO" id="GO:0003723">
    <property type="term" value="F:RNA binding"/>
    <property type="evidence" value="ECO:0007669"/>
    <property type="project" value="UniProtKB-UniRule"/>
</dbReference>
<evidence type="ECO:0000256" key="2">
    <source>
        <dbReference type="ARBA" id="ARBA00004147"/>
    </source>
</evidence>
<evidence type="ECO:0000256" key="7">
    <source>
        <dbReference type="ARBA" id="ARBA00014389"/>
    </source>
</evidence>
<proteinExistence type="inferred from homology"/>
<dbReference type="RefSeq" id="YP_010086087.1">
    <property type="nucleotide sequence ID" value="NC_055316.1"/>
</dbReference>
<dbReference type="Pfam" id="PF05733">
    <property type="entry name" value="Tenui_N"/>
    <property type="match status" value="1"/>
</dbReference>
<dbReference type="PIRSF" id="PIRSF003953">
    <property type="entry name" value="N_PhelboV"/>
    <property type="match status" value="1"/>
</dbReference>
<dbReference type="GO" id="GO:0042025">
    <property type="term" value="C:host cell nucleus"/>
    <property type="evidence" value="ECO:0007669"/>
    <property type="project" value="UniProtKB-SubCell"/>
</dbReference>
<keyword evidence="13 17" id="KW-0543">Viral nucleoprotein</keyword>
<keyword evidence="14" id="KW-1035">Host cytoplasm</keyword>
<dbReference type="InterPro" id="IPR009522">
    <property type="entry name" value="Capsid_Phlebovir/Tenuivir"/>
</dbReference>
<evidence type="ECO:0000256" key="14">
    <source>
        <dbReference type="ARBA" id="ARBA00023200"/>
    </source>
</evidence>
<evidence type="ECO:0000256" key="11">
    <source>
        <dbReference type="ARBA" id="ARBA00022844"/>
    </source>
</evidence>
<evidence type="ECO:0000256" key="12">
    <source>
        <dbReference type="ARBA" id="ARBA00022884"/>
    </source>
</evidence>
<dbReference type="GO" id="GO:0044172">
    <property type="term" value="C:host cell endoplasmic reticulum-Golgi intermediate compartment"/>
    <property type="evidence" value="ECO:0007669"/>
    <property type="project" value="UniProtKB-SubCell"/>
</dbReference>
<keyword evidence="10" id="KW-1040">Host Golgi apparatus</keyword>
<comment type="similarity">
    <text evidence="6 17">Belongs to the phlebovirus nucleocapsid protein family.</text>
</comment>
<dbReference type="GO" id="GO:1990904">
    <property type="term" value="C:ribonucleoprotein complex"/>
    <property type="evidence" value="ECO:0007669"/>
    <property type="project" value="UniProtKB-KW"/>
</dbReference>
<evidence type="ECO:0000313" key="18">
    <source>
        <dbReference type="EMBL" id="AEA30087.1"/>
    </source>
</evidence>
<keyword evidence="19" id="KW-1185">Reference proteome</keyword>
<dbReference type="InterPro" id="IPR015971">
    <property type="entry name" value="Nucleocapsid_Phlebovirus"/>
</dbReference>
<protein>
    <recommendedName>
        <fullName evidence="7 17">Nucleoprotein</fullName>
    </recommendedName>
</protein>
<keyword evidence="8 17" id="KW-0167">Capsid protein</keyword>
<evidence type="ECO:0000256" key="17">
    <source>
        <dbReference type="PIRNR" id="PIRNR003953"/>
    </source>
</evidence>
<dbReference type="GO" id="GO:0044177">
    <property type="term" value="C:host cell Golgi apparatus"/>
    <property type="evidence" value="ECO:0007669"/>
    <property type="project" value="UniProtKB-SubCell"/>
</dbReference>
<evidence type="ECO:0000256" key="5">
    <source>
        <dbReference type="ARBA" id="ARBA00004452"/>
    </source>
</evidence>
<organism evidence="18 19">
    <name type="scientific">Turuna virus</name>
    <dbReference type="NCBI Taxonomy" id="629737"/>
    <lineage>
        <taxon>Viruses</taxon>
        <taxon>Riboviria</taxon>
        <taxon>Orthornavirae</taxon>
        <taxon>Negarnaviricota</taxon>
        <taxon>Polyploviricotina</taxon>
        <taxon>Bunyaviricetes</taxon>
        <taxon>Hareavirales</taxon>
        <taxon>Phenuiviridae</taxon>
        <taxon>Phlebovirus</taxon>
        <taxon>Phlebovirus turunaense</taxon>
    </lineage>
</organism>
<dbReference type="Proteomes" id="UP000503247">
    <property type="component" value="Genome"/>
</dbReference>
<dbReference type="EMBL" id="HM119433">
    <property type="protein sequence ID" value="AEA30087.1"/>
    <property type="molecule type" value="Genomic_RNA"/>
</dbReference>
<dbReference type="GeneID" id="65101198"/>
<keyword evidence="15 17" id="KW-0687">Ribonucleoprotein</keyword>
<comment type="subunit">
    <text evidence="16">Homodimer. Homohexamer; ring-shaped, necessary to form the nucleocapsid. Homopentamers; opened pentamers in solution. Binds to viral genomic RNA. Interacts with glycoprotein Gn; this interaction allows packaging of nucleocapsids into virions.</text>
</comment>
<keyword evidence="12 17" id="KW-0694">RNA-binding</keyword>
<keyword evidence="11 17" id="KW-0946">Virion</keyword>
<evidence type="ECO:0000256" key="15">
    <source>
        <dbReference type="ARBA" id="ARBA00023274"/>
    </source>
</evidence>
<evidence type="ECO:0000256" key="4">
    <source>
        <dbReference type="ARBA" id="ARBA00004328"/>
    </source>
</evidence>
<evidence type="ECO:0000256" key="16">
    <source>
        <dbReference type="ARBA" id="ARBA00046628"/>
    </source>
</evidence>
<dbReference type="KEGG" id="vg:65101198"/>
<keyword evidence="9" id="KW-1048">Host nucleus</keyword>
<name>F2W3T5_9VIRU</name>
<evidence type="ECO:0000256" key="8">
    <source>
        <dbReference type="ARBA" id="ARBA00022561"/>
    </source>
</evidence>
<accession>F2W3T5</accession>
<evidence type="ECO:0000256" key="13">
    <source>
        <dbReference type="ARBA" id="ARBA00023086"/>
    </source>
</evidence>
<evidence type="ECO:0000256" key="1">
    <source>
        <dbReference type="ARBA" id="ARBA00004136"/>
    </source>
</evidence>
<dbReference type="GO" id="GO:0019013">
    <property type="term" value="C:viral nucleocapsid"/>
    <property type="evidence" value="ECO:0007669"/>
    <property type="project" value="UniProtKB-UniRule"/>
</dbReference>
<reference evidence="18 19" key="1">
    <citation type="journal article" date="2011" name="J. Virol.">
        <title>Characterization of the Candiru antigenic complex (Bunyaviridae: Phlebovirus), a highly diverse and reassorting group of viruses affecting humans in tropical America.</title>
        <authorList>
            <person name="Palacios G."/>
            <person name="Tesh R."/>
            <person name="Travassos da Rosa A."/>
            <person name="Savji N."/>
            <person name="Sze W."/>
            <person name="Jain K."/>
            <person name="Serge R."/>
            <person name="Guzman H."/>
            <person name="Guevara C."/>
            <person name="Nunes M.R."/>
            <person name="Nunes-Neto J.P."/>
            <person name="Kochel T."/>
            <person name="Hutchison S."/>
            <person name="Vasconcelos P.F."/>
            <person name="Lipkin W.I."/>
        </authorList>
    </citation>
    <scope>NUCLEOTIDE SEQUENCE [LARGE SCALE GENOMIC DNA]</scope>
</reference>
<evidence type="ECO:0000256" key="6">
    <source>
        <dbReference type="ARBA" id="ARBA00005299"/>
    </source>
</evidence>
<evidence type="ECO:0000256" key="10">
    <source>
        <dbReference type="ARBA" id="ARBA00022812"/>
    </source>
</evidence>
<evidence type="ECO:0000256" key="3">
    <source>
        <dbReference type="ARBA" id="ARBA00004192"/>
    </source>
</evidence>